<dbReference type="SUPFAM" id="SSF52540">
    <property type="entry name" value="P-loop containing nucleoside triphosphate hydrolases"/>
    <property type="match status" value="2"/>
</dbReference>
<name>A0AB39L874_9MICC</name>
<evidence type="ECO:0000256" key="3">
    <source>
        <dbReference type="ARBA" id="ARBA00022741"/>
    </source>
</evidence>
<sequence>MKVPNTLLAAEVTRFAYDGAPLLLRDVRLALGEGTLTAVLGGSGSGTSTLAKILAGWALTGGRNRFEGHLELAGSSTRLAFHGTPDDPRLSLGAWGRHVAFVPQRAADLLTGASATVGEEIAFTLEHRGLPRERMRACVEEAARAVGLAAHLHRHPAGLSGGEERRLALACAIVGEPAVLVLDDPAASLDADGRAALARLVDAERARGAAVVVAGSCADGLARCADHWILLDGGTAVAAGRPAEVLASAAFGRSGVLPRDPAEPGYPDRTVSSDGAKCHDGPEVSSASASHSGSSATSSAASEGLETREGSRGAPLAVLDRVTFAYPGTASDGQRSVLIDADFEVRPGEVVAITGPNGAGKSTALRHLAGLVRPGSGRVRIGGQDIAGLPAGRVAEHVGTLFQEPRDQLFERTALREVAFGLRIAARGRPRVPRDVAERRALEALRAVGLEASAGEHPYDLPVSGQRLVALATVIARSPRVLLLDEPTVGLDRHGLARLESVVAEAAQEGCGVVLSTHALGWARRHAHRVLALEGGRFVAA</sequence>
<keyword evidence="4 7" id="KW-0067">ATP-binding</keyword>
<dbReference type="Pfam" id="PF00005">
    <property type="entry name" value="ABC_tran"/>
    <property type="match status" value="2"/>
</dbReference>
<feature type="domain" description="ABC transporter" evidence="6">
    <location>
        <begin position="317"/>
        <end position="541"/>
    </location>
</feature>
<reference evidence="7" key="1">
    <citation type="submission" date="2024-07" db="EMBL/GenBank/DDBJ databases">
        <authorList>
            <person name="fu j."/>
        </authorList>
    </citation>
    <scope>NUCLEOTIDE SEQUENCE</scope>
    <source>
        <strain evidence="7">P10A9</strain>
    </source>
</reference>
<dbReference type="GO" id="GO:0016887">
    <property type="term" value="F:ATP hydrolysis activity"/>
    <property type="evidence" value="ECO:0007669"/>
    <property type="project" value="InterPro"/>
</dbReference>
<dbReference type="PANTHER" id="PTHR43553">
    <property type="entry name" value="HEAVY METAL TRANSPORTER"/>
    <property type="match status" value="1"/>
</dbReference>
<accession>A0AB39L874</accession>
<feature type="region of interest" description="Disordered" evidence="5">
    <location>
        <begin position="257"/>
        <end position="312"/>
    </location>
</feature>
<dbReference type="PANTHER" id="PTHR43553:SF24">
    <property type="entry name" value="ENERGY-COUPLING FACTOR TRANSPORTER ATP-BINDING PROTEIN ECFA1"/>
    <property type="match status" value="1"/>
</dbReference>
<dbReference type="Gene3D" id="3.40.50.300">
    <property type="entry name" value="P-loop containing nucleotide triphosphate hydrolases"/>
    <property type="match status" value="2"/>
</dbReference>
<feature type="domain" description="ABC transporter" evidence="6">
    <location>
        <begin position="7"/>
        <end position="258"/>
    </location>
</feature>
<evidence type="ECO:0000313" key="7">
    <source>
        <dbReference type="EMBL" id="XDP47040.1"/>
    </source>
</evidence>
<comment type="similarity">
    <text evidence="1">Belongs to the ABC transporter superfamily.</text>
</comment>
<dbReference type="InterPro" id="IPR003439">
    <property type="entry name" value="ABC_transporter-like_ATP-bd"/>
</dbReference>
<evidence type="ECO:0000259" key="6">
    <source>
        <dbReference type="PROSITE" id="PS50893"/>
    </source>
</evidence>
<proteinExistence type="inferred from homology"/>
<evidence type="ECO:0000256" key="1">
    <source>
        <dbReference type="ARBA" id="ARBA00005417"/>
    </source>
</evidence>
<organism evidence="7">
    <name type="scientific">Sinomonas puerhi</name>
    <dbReference type="NCBI Taxonomy" id="3238584"/>
    <lineage>
        <taxon>Bacteria</taxon>
        <taxon>Bacillati</taxon>
        <taxon>Actinomycetota</taxon>
        <taxon>Actinomycetes</taxon>
        <taxon>Micrococcales</taxon>
        <taxon>Micrococcaceae</taxon>
        <taxon>Sinomonas</taxon>
    </lineage>
</organism>
<dbReference type="InterPro" id="IPR027417">
    <property type="entry name" value="P-loop_NTPase"/>
</dbReference>
<dbReference type="EMBL" id="CP163302">
    <property type="protein sequence ID" value="XDP47040.1"/>
    <property type="molecule type" value="Genomic_DNA"/>
</dbReference>
<dbReference type="KEGG" id="spue:AB5L97_08665"/>
<dbReference type="SMART" id="SM00382">
    <property type="entry name" value="AAA"/>
    <property type="match status" value="2"/>
</dbReference>
<dbReference type="PROSITE" id="PS50893">
    <property type="entry name" value="ABC_TRANSPORTER_2"/>
    <property type="match status" value="2"/>
</dbReference>
<dbReference type="GO" id="GO:0005524">
    <property type="term" value="F:ATP binding"/>
    <property type="evidence" value="ECO:0007669"/>
    <property type="project" value="UniProtKB-KW"/>
</dbReference>
<evidence type="ECO:0000256" key="5">
    <source>
        <dbReference type="SAM" id="MobiDB-lite"/>
    </source>
</evidence>
<dbReference type="InterPro" id="IPR003593">
    <property type="entry name" value="AAA+_ATPase"/>
</dbReference>
<feature type="compositionally biased region" description="Low complexity" evidence="5">
    <location>
        <begin position="285"/>
        <end position="302"/>
    </location>
</feature>
<dbReference type="GO" id="GO:0043190">
    <property type="term" value="C:ATP-binding cassette (ABC) transporter complex"/>
    <property type="evidence" value="ECO:0007669"/>
    <property type="project" value="TreeGrafter"/>
</dbReference>
<protein>
    <submittedName>
        <fullName evidence="7">ABC transporter ATP-binding protein</fullName>
    </submittedName>
</protein>
<dbReference type="GO" id="GO:0042626">
    <property type="term" value="F:ATPase-coupled transmembrane transporter activity"/>
    <property type="evidence" value="ECO:0007669"/>
    <property type="project" value="TreeGrafter"/>
</dbReference>
<evidence type="ECO:0000256" key="4">
    <source>
        <dbReference type="ARBA" id="ARBA00022840"/>
    </source>
</evidence>
<keyword evidence="2" id="KW-0813">Transport</keyword>
<dbReference type="InterPro" id="IPR015856">
    <property type="entry name" value="ABC_transpr_CbiO/EcfA_su"/>
</dbReference>
<evidence type="ECO:0000256" key="2">
    <source>
        <dbReference type="ARBA" id="ARBA00022448"/>
    </source>
</evidence>
<keyword evidence="3" id="KW-0547">Nucleotide-binding</keyword>
<gene>
    <name evidence="7" type="ORF">AB5L97_08665</name>
</gene>
<dbReference type="InterPro" id="IPR050095">
    <property type="entry name" value="ECF_ABC_transporter_ATP-bd"/>
</dbReference>
<dbReference type="AlphaFoldDB" id="A0AB39L874"/>
<dbReference type="CDD" id="cd03225">
    <property type="entry name" value="ABC_cobalt_CbiO_domain1"/>
    <property type="match status" value="2"/>
</dbReference>
<dbReference type="RefSeq" id="WP_369047203.1">
    <property type="nucleotide sequence ID" value="NZ_CP163302.1"/>
</dbReference>